<dbReference type="Pfam" id="PF04228">
    <property type="entry name" value="Zn_peptidase"/>
    <property type="match status" value="1"/>
</dbReference>
<keyword evidence="8" id="KW-1185">Reference proteome</keyword>
<keyword evidence="4" id="KW-0472">Membrane</keyword>
<name>A0A1G9DNU7_ACTMZ</name>
<dbReference type="RefSeq" id="WP_092630169.1">
    <property type="nucleotide sequence ID" value="NZ_FNFM01000010.1"/>
</dbReference>
<sequence length="486" mass="51328">MGRSSTTRRLLAGSAAAVALCLLATGCSRPVDGIPTANDEPKVDTVAGLPASDGPSGRKPGATDAKLPVVGSTGGEIDTLAVDTVADVREYWKTAYPDTFDGTAFRPIARLVSYDSRNTDRRVCGQRLAGSANAFYCPRSDTIAWDRGVMLPKLRNTFGQIAPVTVLAHEIGHAVQHRAGLVDEDTPTLVSEQQADCFAGAFFRHAAEGSAPHIRVSTGNGLNTVMGVLSYIRDAPGRTGFADPQAHGTAFDRVSAFQYGFSDGPSRCAEITEKSVAERTTQFRFWKDKQESDLPVEPDNIRAVARSLRKVFGDTGFAPPRVILDSRSCAGAESTEPVSYCVETNTVSVRLPGLRELARPPANGERSSGYGDFAAYAQLASRYTLAVQESAGLSLRGDAAGLRTACLVGAWSGLLVEDPLGQRNPVGKLRIAPGDVDEGVAALLGDDSLIAADLTGSQVPAGFPRVEAFRIGFQQGMSPCASEYGA</sequence>
<dbReference type="OrthoDB" id="5168289at2"/>
<dbReference type="SUPFAM" id="SSF55486">
    <property type="entry name" value="Metalloproteases ('zincins'), catalytic domain"/>
    <property type="match status" value="1"/>
</dbReference>
<feature type="signal peptide" evidence="6">
    <location>
        <begin position="1"/>
        <end position="30"/>
    </location>
</feature>
<evidence type="ECO:0000256" key="5">
    <source>
        <dbReference type="SAM" id="MobiDB-lite"/>
    </source>
</evidence>
<evidence type="ECO:0000256" key="1">
    <source>
        <dbReference type="ARBA" id="ARBA00004167"/>
    </source>
</evidence>
<keyword evidence="6" id="KW-0732">Signal</keyword>
<dbReference type="AlphaFoldDB" id="A0A1G9DNU7"/>
<evidence type="ECO:0000256" key="4">
    <source>
        <dbReference type="ARBA" id="ARBA00023136"/>
    </source>
</evidence>
<feature type="region of interest" description="Disordered" evidence="5">
    <location>
        <begin position="35"/>
        <end position="65"/>
    </location>
</feature>
<dbReference type="EMBL" id="FNFM01000010">
    <property type="protein sequence ID" value="SDK65539.1"/>
    <property type="molecule type" value="Genomic_DNA"/>
</dbReference>
<proteinExistence type="predicted"/>
<reference evidence="8" key="1">
    <citation type="submission" date="2016-10" db="EMBL/GenBank/DDBJ databases">
        <authorList>
            <person name="Varghese N."/>
            <person name="Submissions S."/>
        </authorList>
    </citation>
    <scope>NUCLEOTIDE SEQUENCE [LARGE SCALE GENOMIC DNA]</scope>
    <source>
        <strain evidence="8">DSM 45460</strain>
    </source>
</reference>
<accession>A0A1G9DNU7</accession>
<dbReference type="GO" id="GO:0016020">
    <property type="term" value="C:membrane"/>
    <property type="evidence" value="ECO:0007669"/>
    <property type="project" value="UniProtKB-SubCell"/>
</dbReference>
<evidence type="ECO:0000256" key="6">
    <source>
        <dbReference type="SAM" id="SignalP"/>
    </source>
</evidence>
<evidence type="ECO:0000313" key="7">
    <source>
        <dbReference type="EMBL" id="SDK65539.1"/>
    </source>
</evidence>
<feature type="chain" id="PRO_5039177827" evidence="6">
    <location>
        <begin position="31"/>
        <end position="486"/>
    </location>
</feature>
<dbReference type="PROSITE" id="PS51257">
    <property type="entry name" value="PROKAR_LIPOPROTEIN"/>
    <property type="match status" value="1"/>
</dbReference>
<keyword evidence="3" id="KW-1133">Transmembrane helix</keyword>
<keyword evidence="2" id="KW-0812">Transmembrane</keyword>
<dbReference type="Proteomes" id="UP000199213">
    <property type="component" value="Unassembled WGS sequence"/>
</dbReference>
<comment type="subcellular location">
    <subcellularLocation>
        <location evidence="1">Membrane</location>
        <topology evidence="1">Single-pass membrane protein</topology>
    </subcellularLocation>
</comment>
<evidence type="ECO:0000313" key="8">
    <source>
        <dbReference type="Proteomes" id="UP000199213"/>
    </source>
</evidence>
<dbReference type="PANTHER" id="PTHR30168">
    <property type="entry name" value="PUTATIVE MEMBRANE PROTEIN YPFJ"/>
    <property type="match status" value="1"/>
</dbReference>
<gene>
    <name evidence="7" type="ORF">SAMN04487820_110211</name>
</gene>
<dbReference type="PANTHER" id="PTHR30168:SF0">
    <property type="entry name" value="INNER MEMBRANE PROTEIN"/>
    <property type="match status" value="1"/>
</dbReference>
<dbReference type="InterPro" id="IPR007343">
    <property type="entry name" value="Uncharacterised_pept_Zn_put"/>
</dbReference>
<evidence type="ECO:0000256" key="2">
    <source>
        <dbReference type="ARBA" id="ARBA00022692"/>
    </source>
</evidence>
<protein>
    <submittedName>
        <fullName evidence="7">Putative neutral zinc metallopeptidase</fullName>
    </submittedName>
</protein>
<evidence type="ECO:0000256" key="3">
    <source>
        <dbReference type="ARBA" id="ARBA00022989"/>
    </source>
</evidence>
<organism evidence="7 8">
    <name type="scientific">Actinopolyspora mzabensis</name>
    <dbReference type="NCBI Taxonomy" id="995066"/>
    <lineage>
        <taxon>Bacteria</taxon>
        <taxon>Bacillati</taxon>
        <taxon>Actinomycetota</taxon>
        <taxon>Actinomycetes</taxon>
        <taxon>Actinopolysporales</taxon>
        <taxon>Actinopolysporaceae</taxon>
        <taxon>Actinopolyspora</taxon>
    </lineage>
</organism>